<keyword evidence="2" id="KW-1185">Reference proteome</keyword>
<gene>
    <name evidence="1" type="ORF">PR048_010173</name>
</gene>
<sequence length="65" mass="7644">MSYATPILTVRRKRMSFLQCGNEQLVAVLTTLIRRKRWPVHSINSARYVDDAFCNLYGRIREDNV</sequence>
<organism evidence="1 2">
    <name type="scientific">Dryococelus australis</name>
    <dbReference type="NCBI Taxonomy" id="614101"/>
    <lineage>
        <taxon>Eukaryota</taxon>
        <taxon>Metazoa</taxon>
        <taxon>Ecdysozoa</taxon>
        <taxon>Arthropoda</taxon>
        <taxon>Hexapoda</taxon>
        <taxon>Insecta</taxon>
        <taxon>Pterygota</taxon>
        <taxon>Neoptera</taxon>
        <taxon>Polyneoptera</taxon>
        <taxon>Phasmatodea</taxon>
        <taxon>Verophasmatodea</taxon>
        <taxon>Anareolatae</taxon>
        <taxon>Phasmatidae</taxon>
        <taxon>Eurycanthinae</taxon>
        <taxon>Dryococelus</taxon>
    </lineage>
</organism>
<evidence type="ECO:0000313" key="1">
    <source>
        <dbReference type="EMBL" id="KAJ8890664.1"/>
    </source>
</evidence>
<reference evidence="1 2" key="1">
    <citation type="submission" date="2023-02" db="EMBL/GenBank/DDBJ databases">
        <title>LHISI_Scaffold_Assembly.</title>
        <authorList>
            <person name="Stuart O.P."/>
            <person name="Cleave R."/>
            <person name="Magrath M.J.L."/>
            <person name="Mikheyev A.S."/>
        </authorList>
    </citation>
    <scope>NUCLEOTIDE SEQUENCE [LARGE SCALE GENOMIC DNA]</scope>
    <source>
        <strain evidence="1">Daus_M_001</strain>
        <tissue evidence="1">Leg muscle</tissue>
    </source>
</reference>
<name>A0ABQ9I301_9NEOP</name>
<accession>A0ABQ9I301</accession>
<evidence type="ECO:0000313" key="2">
    <source>
        <dbReference type="Proteomes" id="UP001159363"/>
    </source>
</evidence>
<protein>
    <submittedName>
        <fullName evidence="1">Uncharacterized protein</fullName>
    </submittedName>
</protein>
<comment type="caution">
    <text evidence="1">The sequence shown here is derived from an EMBL/GenBank/DDBJ whole genome shotgun (WGS) entry which is preliminary data.</text>
</comment>
<dbReference type="Proteomes" id="UP001159363">
    <property type="component" value="Chromosome 3"/>
</dbReference>
<dbReference type="EMBL" id="JARBHB010000003">
    <property type="protein sequence ID" value="KAJ8890664.1"/>
    <property type="molecule type" value="Genomic_DNA"/>
</dbReference>
<proteinExistence type="predicted"/>